<feature type="region of interest" description="Disordered" evidence="1">
    <location>
        <begin position="1"/>
        <end position="46"/>
    </location>
</feature>
<feature type="compositionally biased region" description="Basic residues" evidence="1">
    <location>
        <begin position="23"/>
        <end position="39"/>
    </location>
</feature>
<dbReference type="EMBL" id="HBGA01124153">
    <property type="protein sequence ID" value="CAD9034667.1"/>
    <property type="molecule type" value="Transcribed_RNA"/>
</dbReference>
<dbReference type="AlphaFoldDB" id="A0A7S1J700"/>
<name>A0A7S1J700_9EUGL</name>
<evidence type="ECO:0000313" key="2">
    <source>
        <dbReference type="EMBL" id="CAD9034667.1"/>
    </source>
</evidence>
<accession>A0A7S1J700</accession>
<feature type="compositionally biased region" description="Basic and acidic residues" evidence="1">
    <location>
        <begin position="1"/>
        <end position="12"/>
    </location>
</feature>
<gene>
    <name evidence="2" type="ORF">EGYM00392_LOCUS45818</name>
</gene>
<organism evidence="2">
    <name type="scientific">Eutreptiella gymnastica</name>
    <dbReference type="NCBI Taxonomy" id="73025"/>
    <lineage>
        <taxon>Eukaryota</taxon>
        <taxon>Discoba</taxon>
        <taxon>Euglenozoa</taxon>
        <taxon>Euglenida</taxon>
        <taxon>Spirocuta</taxon>
        <taxon>Euglenophyceae</taxon>
        <taxon>Eutreptiales</taxon>
        <taxon>Eutreptiaceae</taxon>
        <taxon>Eutreptiella</taxon>
    </lineage>
</organism>
<proteinExistence type="predicted"/>
<reference evidence="2" key="1">
    <citation type="submission" date="2021-01" db="EMBL/GenBank/DDBJ databases">
        <authorList>
            <person name="Corre E."/>
            <person name="Pelletier E."/>
            <person name="Niang G."/>
            <person name="Scheremetjew M."/>
            <person name="Finn R."/>
            <person name="Kale V."/>
            <person name="Holt S."/>
            <person name="Cochrane G."/>
            <person name="Meng A."/>
            <person name="Brown T."/>
            <person name="Cohen L."/>
        </authorList>
    </citation>
    <scope>NUCLEOTIDE SEQUENCE</scope>
    <source>
        <strain evidence="2">NIES-381</strain>
    </source>
</reference>
<protein>
    <submittedName>
        <fullName evidence="2">Uncharacterized protein</fullName>
    </submittedName>
</protein>
<sequence>MGRWGEPQRSEREEQETPTQVAKSKKPKAKQINQRNRKQPRVESYGEALKLGKKADNHDLGPAYVADLTKSELLCVFAALNQPAANKSAPVQVLQGQLLAALTEGVRLAPLFSKPATKRL</sequence>
<evidence type="ECO:0000256" key="1">
    <source>
        <dbReference type="SAM" id="MobiDB-lite"/>
    </source>
</evidence>